<gene>
    <name evidence="1" type="ORF">SBW85_18115</name>
</gene>
<dbReference type="EMBL" id="JAWRCN010000002">
    <property type="protein sequence ID" value="MDW6019619.1"/>
    <property type="molecule type" value="Genomic_DNA"/>
</dbReference>
<proteinExistence type="predicted"/>
<reference evidence="1 2" key="1">
    <citation type="submission" date="2023-11" db="EMBL/GenBank/DDBJ databases">
        <title>Plant-associative lifestyle of Vibrio porteresiae and its evolutionary dynamics.</title>
        <authorList>
            <person name="Rameshkumar N."/>
            <person name="Kirti K."/>
        </authorList>
    </citation>
    <scope>NUCLEOTIDE SEQUENCE [LARGE SCALE GENOMIC DNA]</scope>
    <source>
        <strain evidence="1 2">MSSRF60</strain>
    </source>
</reference>
<dbReference type="Proteomes" id="UP001272325">
    <property type="component" value="Unassembled WGS sequence"/>
</dbReference>
<dbReference type="Pfam" id="PF07148">
    <property type="entry name" value="MalM"/>
    <property type="match status" value="1"/>
</dbReference>
<protein>
    <submittedName>
        <fullName evidence="1">MalM family protein</fullName>
    </submittedName>
</protein>
<comment type="caution">
    <text evidence="1">The sequence shown here is derived from an EMBL/GenBank/DDBJ whole genome shotgun (WGS) entry which is preliminary data.</text>
</comment>
<dbReference type="PROSITE" id="PS51257">
    <property type="entry name" value="PROKAR_LIPOPROTEIN"/>
    <property type="match status" value="1"/>
</dbReference>
<name>A0ABU4IQJ2_9VIBR</name>
<evidence type="ECO:0000313" key="2">
    <source>
        <dbReference type="Proteomes" id="UP001272325"/>
    </source>
</evidence>
<sequence>MKTSWVVLLTAIGLVGCSSTEQLDNSLRTLKQTEVCCESLVKFPWIKLETNDKFQSTLDGSSPVWNFGHDKSYFSSFKFNERSGNVELIVRSIMRQDKVLKPSIILLNEDFKVVRTVANKDFEVKFSDALNKNRYELQLSLNAKQTPYFIVFGESEDIGQKVVVPHPAKLRAEQMGEPLPIVSDPSYVVSANGLIEVEVKTTSVSGTVQTNEVINAESKNSKLDILPDTQAYYLSSIKKSVEAGDIPKALSLLDEAKALGIEDAQEVFVKAVNAK</sequence>
<keyword evidence="2" id="KW-1185">Reference proteome</keyword>
<dbReference type="InterPro" id="IPR010794">
    <property type="entry name" value="MalM"/>
</dbReference>
<accession>A0ABU4IQJ2</accession>
<organism evidence="1 2">
    <name type="scientific">Vibrio plantisponsor</name>
    <dbReference type="NCBI Taxonomy" id="664643"/>
    <lineage>
        <taxon>Bacteria</taxon>
        <taxon>Pseudomonadati</taxon>
        <taxon>Pseudomonadota</taxon>
        <taxon>Gammaproteobacteria</taxon>
        <taxon>Vibrionales</taxon>
        <taxon>Vibrionaceae</taxon>
        <taxon>Vibrio</taxon>
    </lineage>
</organism>
<dbReference type="RefSeq" id="WP_102939928.1">
    <property type="nucleotide sequence ID" value="NZ_AP024894.1"/>
</dbReference>
<evidence type="ECO:0000313" key="1">
    <source>
        <dbReference type="EMBL" id="MDW6019619.1"/>
    </source>
</evidence>